<dbReference type="EMBL" id="QGGY01000005">
    <property type="protein sequence ID" value="PWJ76100.1"/>
    <property type="molecule type" value="Genomic_DNA"/>
</dbReference>
<proteinExistence type="predicted"/>
<name>A0AB73T4Y4_9FIRM</name>
<dbReference type="RefSeq" id="WP_257497602.1">
    <property type="nucleotide sequence ID" value="NZ_JANKBI010000003.1"/>
</dbReference>
<reference evidence="2 3" key="1">
    <citation type="submission" date="2018-05" db="EMBL/GenBank/DDBJ databases">
        <authorList>
            <person name="Goeker M."/>
            <person name="Huntemann M."/>
            <person name="Clum A."/>
            <person name="Pillay M."/>
            <person name="Palaniappan K."/>
            <person name="Varghese N."/>
            <person name="Mikhailova N."/>
            <person name="Stamatis D."/>
            <person name="Reddy T."/>
            <person name="Daum C."/>
            <person name="Shapiro N."/>
            <person name="Ivanova N."/>
            <person name="Kyrpides N."/>
            <person name="Woyke T."/>
        </authorList>
    </citation>
    <scope>NUCLEOTIDE SEQUENCE [LARGE SCALE GENOMIC DNA]</scope>
    <source>
        <strain evidence="2 3">DSM 26524</strain>
    </source>
</reference>
<sequence>MEFWVVFVQTLIKAVIMAGVAFGGIRLGKYLRDRKSADAAGQAEKEES</sequence>
<keyword evidence="1" id="KW-1133">Transmembrane helix</keyword>
<organism evidence="2 3">
    <name type="scientific">Murimonas intestini</name>
    <dbReference type="NCBI Taxonomy" id="1337051"/>
    <lineage>
        <taxon>Bacteria</taxon>
        <taxon>Bacillati</taxon>
        <taxon>Bacillota</taxon>
        <taxon>Clostridia</taxon>
        <taxon>Lachnospirales</taxon>
        <taxon>Lachnospiraceae</taxon>
        <taxon>Murimonas</taxon>
    </lineage>
</organism>
<keyword evidence="1" id="KW-0812">Transmembrane</keyword>
<evidence type="ECO:0000313" key="2">
    <source>
        <dbReference type="EMBL" id="PWJ76100.1"/>
    </source>
</evidence>
<evidence type="ECO:0000256" key="1">
    <source>
        <dbReference type="SAM" id="Phobius"/>
    </source>
</evidence>
<comment type="caution">
    <text evidence="2">The sequence shown here is derived from an EMBL/GenBank/DDBJ whole genome shotgun (WGS) entry which is preliminary data.</text>
</comment>
<dbReference type="Proteomes" id="UP000245412">
    <property type="component" value="Unassembled WGS sequence"/>
</dbReference>
<accession>A0AB73T4Y4</accession>
<keyword evidence="3" id="KW-1185">Reference proteome</keyword>
<evidence type="ECO:0008006" key="4">
    <source>
        <dbReference type="Google" id="ProtNLM"/>
    </source>
</evidence>
<dbReference type="AlphaFoldDB" id="A0AB73T4Y4"/>
<keyword evidence="1" id="KW-0472">Membrane</keyword>
<protein>
    <recommendedName>
        <fullName evidence="4">Vanadium nitrogenase</fullName>
    </recommendedName>
</protein>
<feature type="transmembrane region" description="Helical" evidence="1">
    <location>
        <begin position="6"/>
        <end position="25"/>
    </location>
</feature>
<gene>
    <name evidence="2" type="ORF">C7383_105135</name>
</gene>
<evidence type="ECO:0000313" key="3">
    <source>
        <dbReference type="Proteomes" id="UP000245412"/>
    </source>
</evidence>